<dbReference type="GeneID" id="78455991"/>
<organism evidence="1 2">
    <name type="scientific">Fusobacterium ulcerans</name>
    <dbReference type="NCBI Taxonomy" id="861"/>
    <lineage>
        <taxon>Bacteria</taxon>
        <taxon>Fusobacteriati</taxon>
        <taxon>Fusobacteriota</taxon>
        <taxon>Fusobacteriia</taxon>
        <taxon>Fusobacteriales</taxon>
        <taxon>Fusobacteriaceae</taxon>
        <taxon>Fusobacterium</taxon>
    </lineage>
</organism>
<accession>A0AAX2JAL5</accession>
<evidence type="ECO:0000313" key="1">
    <source>
        <dbReference type="EMBL" id="SQJ02518.1"/>
    </source>
</evidence>
<dbReference type="Proteomes" id="UP000249008">
    <property type="component" value="Chromosome 1"/>
</dbReference>
<dbReference type="RefSeq" id="WP_005977379.1">
    <property type="nucleotide sequence ID" value="NZ_CABKNW010000002.1"/>
</dbReference>
<sequence length="164" mass="19064">MNLYVKSTLMGYKIENNEGIVIDCIKSKNFMDSARLILKDNSIVYETDIIIENKEDKYIIKNKDNEIIATTELKFKEDEKSSIVHSPKVEYMIINTPYGEWKAVQEKDFSISFISKNKVIGKISPFFSFHSQEISSSDDFPAEFWSAIYVLSYYMVHENDIITV</sequence>
<dbReference type="EMBL" id="LS483487">
    <property type="protein sequence ID" value="SQJ02518.1"/>
    <property type="molecule type" value="Genomic_DNA"/>
</dbReference>
<evidence type="ECO:0000313" key="2">
    <source>
        <dbReference type="Proteomes" id="UP000249008"/>
    </source>
</evidence>
<protein>
    <submittedName>
        <fullName evidence="1">Uncharacterized protein</fullName>
    </submittedName>
</protein>
<gene>
    <name evidence="1" type="ORF">NCTC12112_01429</name>
</gene>
<dbReference type="AlphaFoldDB" id="A0AAX2JAL5"/>
<dbReference type="KEGG" id="ful:C4N20_14285"/>
<name>A0AAX2JAL5_9FUSO</name>
<proteinExistence type="predicted"/>
<reference evidence="1 2" key="1">
    <citation type="submission" date="2018-06" db="EMBL/GenBank/DDBJ databases">
        <authorList>
            <consortium name="Pathogen Informatics"/>
            <person name="Doyle S."/>
        </authorList>
    </citation>
    <scope>NUCLEOTIDE SEQUENCE [LARGE SCALE GENOMIC DNA]</scope>
    <source>
        <strain evidence="1 2">NCTC12112</strain>
    </source>
</reference>